<evidence type="ECO:0000256" key="9">
    <source>
        <dbReference type="ARBA" id="ARBA00023251"/>
    </source>
</evidence>
<evidence type="ECO:0000256" key="4">
    <source>
        <dbReference type="ARBA" id="ARBA00022723"/>
    </source>
</evidence>
<sequence length="288" mass="30759">MKSILYAAAIIVAATPALAQSDFSKVEIKTTQVAEGVYMLAGAGGNIGLSVGEDGAFLIDDQFAPLNEKILAAIATVTDKPVEFVLNTHYHGDHTGGNEPLGKSGAHIVAHDNVRARLEKAKAGTPAAALPVITFSDTTTFHWNGQEIYVFHPENAHTDGDAIVYFRHLNIVHMGDAMFSGRYPYIDIAAGGSLKGYIASLQSVAAMVDDDVTIIPGHGPLSSKADIERSIAMLKGVRTRIQALIDQGLDEEAAVAADPLADLNEEWAWQFITGEKMVRTAYKSLTAK</sequence>
<dbReference type="SUPFAM" id="SSF56281">
    <property type="entry name" value="Metallo-hydrolase/oxidoreductase"/>
    <property type="match status" value="1"/>
</dbReference>
<keyword evidence="5" id="KW-0732">Signal</keyword>
<dbReference type="GO" id="GO:0017001">
    <property type="term" value="P:antibiotic catabolic process"/>
    <property type="evidence" value="ECO:0007669"/>
    <property type="project" value="InterPro"/>
</dbReference>
<dbReference type="GO" id="GO:0008800">
    <property type="term" value="F:beta-lactamase activity"/>
    <property type="evidence" value="ECO:0007669"/>
    <property type="project" value="UniProtKB-EC"/>
</dbReference>
<keyword evidence="7 11" id="KW-0378">Hydrolase</keyword>
<evidence type="ECO:0000313" key="11">
    <source>
        <dbReference type="EMBL" id="VAW08562.1"/>
    </source>
</evidence>
<dbReference type="AlphaFoldDB" id="A0A3B0T290"/>
<evidence type="ECO:0000256" key="7">
    <source>
        <dbReference type="ARBA" id="ARBA00022801"/>
    </source>
</evidence>
<comment type="subcellular location">
    <subcellularLocation>
        <location evidence="2">Periplasm</location>
    </subcellularLocation>
</comment>
<evidence type="ECO:0000256" key="5">
    <source>
        <dbReference type="ARBA" id="ARBA00022729"/>
    </source>
</evidence>
<evidence type="ECO:0000256" key="3">
    <source>
        <dbReference type="ARBA" id="ARBA00011245"/>
    </source>
</evidence>
<organism evidence="11">
    <name type="scientific">hydrothermal vent metagenome</name>
    <dbReference type="NCBI Taxonomy" id="652676"/>
    <lineage>
        <taxon>unclassified sequences</taxon>
        <taxon>metagenomes</taxon>
        <taxon>ecological metagenomes</taxon>
    </lineage>
</organism>
<keyword evidence="4" id="KW-0479">Metal-binding</keyword>
<reference evidence="11" key="1">
    <citation type="submission" date="2018-06" db="EMBL/GenBank/DDBJ databases">
        <authorList>
            <person name="Zhirakovskaya E."/>
        </authorList>
    </citation>
    <scope>NUCLEOTIDE SEQUENCE</scope>
</reference>
<dbReference type="GO" id="GO:0008270">
    <property type="term" value="F:zinc ion binding"/>
    <property type="evidence" value="ECO:0007669"/>
    <property type="project" value="InterPro"/>
</dbReference>
<dbReference type="PROSITE" id="PS00743">
    <property type="entry name" value="BETA_LACTAMASE_B_1"/>
    <property type="match status" value="1"/>
</dbReference>
<name>A0A3B0T290_9ZZZZ</name>
<evidence type="ECO:0000256" key="8">
    <source>
        <dbReference type="ARBA" id="ARBA00022833"/>
    </source>
</evidence>
<dbReference type="GO" id="GO:0046677">
    <property type="term" value="P:response to antibiotic"/>
    <property type="evidence" value="ECO:0007669"/>
    <property type="project" value="UniProtKB-KW"/>
</dbReference>
<evidence type="ECO:0000256" key="2">
    <source>
        <dbReference type="ARBA" id="ARBA00004418"/>
    </source>
</evidence>
<evidence type="ECO:0000259" key="10">
    <source>
        <dbReference type="SMART" id="SM00849"/>
    </source>
</evidence>
<dbReference type="InterPro" id="IPR036866">
    <property type="entry name" value="RibonucZ/Hydroxyglut_hydro"/>
</dbReference>
<keyword evidence="8" id="KW-0862">Zinc</keyword>
<keyword evidence="6" id="KW-0574">Periplasm</keyword>
<dbReference type="Gene3D" id="3.60.15.10">
    <property type="entry name" value="Ribonuclease Z/Hydroxyacylglutathione hydrolase-like"/>
    <property type="match status" value="1"/>
</dbReference>
<evidence type="ECO:0000256" key="6">
    <source>
        <dbReference type="ARBA" id="ARBA00022764"/>
    </source>
</evidence>
<evidence type="ECO:0000256" key="1">
    <source>
        <dbReference type="ARBA" id="ARBA00001947"/>
    </source>
</evidence>
<feature type="domain" description="Metallo-beta-lactamase" evidence="10">
    <location>
        <begin position="44"/>
        <end position="218"/>
    </location>
</feature>
<comment type="subunit">
    <text evidence="3">Monomer.</text>
</comment>
<dbReference type="InterPro" id="IPR001279">
    <property type="entry name" value="Metallo-B-lactamas"/>
</dbReference>
<proteinExistence type="predicted"/>
<dbReference type="CDD" id="cd16282">
    <property type="entry name" value="metallo-hydrolase-like_MBL-fold"/>
    <property type="match status" value="1"/>
</dbReference>
<protein>
    <submittedName>
        <fullName evidence="11">MBL-fold metallo-hydrolase superfamily</fullName>
    </submittedName>
</protein>
<dbReference type="Pfam" id="PF00753">
    <property type="entry name" value="Lactamase_B"/>
    <property type="match status" value="1"/>
</dbReference>
<dbReference type="GO" id="GO:0042597">
    <property type="term" value="C:periplasmic space"/>
    <property type="evidence" value="ECO:0007669"/>
    <property type="project" value="UniProtKB-SubCell"/>
</dbReference>
<accession>A0A3B0T290</accession>
<dbReference type="EMBL" id="UOEH01000673">
    <property type="protein sequence ID" value="VAW08562.1"/>
    <property type="molecule type" value="Genomic_DNA"/>
</dbReference>
<comment type="cofactor">
    <cofactor evidence="1">
        <name>Zn(2+)</name>
        <dbReference type="ChEBI" id="CHEBI:29105"/>
    </cofactor>
</comment>
<dbReference type="SMART" id="SM00849">
    <property type="entry name" value="Lactamase_B"/>
    <property type="match status" value="1"/>
</dbReference>
<dbReference type="InterPro" id="IPR050855">
    <property type="entry name" value="NDM-1-like"/>
</dbReference>
<dbReference type="InterPro" id="IPR001018">
    <property type="entry name" value="Beta-lactamase_class-B_CS"/>
</dbReference>
<dbReference type="PANTHER" id="PTHR42951">
    <property type="entry name" value="METALLO-BETA-LACTAMASE DOMAIN-CONTAINING"/>
    <property type="match status" value="1"/>
</dbReference>
<gene>
    <name evidence="11" type="ORF">MNBD_ALPHA05-1779</name>
</gene>
<keyword evidence="9" id="KW-0046">Antibiotic resistance</keyword>
<dbReference type="PANTHER" id="PTHR42951:SF4">
    <property type="entry name" value="ACYL-COENZYME A THIOESTERASE MBLAC2"/>
    <property type="match status" value="1"/>
</dbReference>